<evidence type="ECO:0000256" key="1">
    <source>
        <dbReference type="ARBA" id="ARBA00022536"/>
    </source>
</evidence>
<dbReference type="Pfam" id="PF07645">
    <property type="entry name" value="EGF_CA"/>
    <property type="match status" value="1"/>
</dbReference>
<accession>A0A8B7ZRE8</accession>
<dbReference type="PROSITE" id="PS00022">
    <property type="entry name" value="EGF_1"/>
    <property type="match status" value="1"/>
</dbReference>
<keyword evidence="7" id="KW-0812">Transmembrane</keyword>
<keyword evidence="9" id="KW-1185">Reference proteome</keyword>
<dbReference type="Gene3D" id="2.10.25.10">
    <property type="entry name" value="Laminin"/>
    <property type="match status" value="1"/>
</dbReference>
<dbReference type="CDD" id="cd00054">
    <property type="entry name" value="EGF_CA"/>
    <property type="match status" value="1"/>
</dbReference>
<dbReference type="PANTHER" id="PTHR12916">
    <property type="entry name" value="CYTOCHROME C OXIDASE POLYPEPTIDE VIC-2"/>
    <property type="match status" value="1"/>
</dbReference>
<dbReference type="InterPro" id="IPR000742">
    <property type="entry name" value="EGF"/>
</dbReference>
<proteinExistence type="predicted"/>
<feature type="transmembrane region" description="Helical" evidence="7">
    <location>
        <begin position="72"/>
        <end position="96"/>
    </location>
</feature>
<sequence>MDGFEGSHCQTDVDECQSNPCKNNGLCVEQVGTYRCLCKGSYTGTNCEISNDSNASSGSGPLDGSAVKVDDWLIAVMVLAAVILIIVGVLVSCMLYNRRKAGALGKAGNAPFKERANWQMRTGHGTRPPTVLRASPALPEPVSVRQPVYAEYTLEGELFELQSSTSGISNNYSS</sequence>
<name>A0A8B7ZRE8_ACAPL</name>
<dbReference type="RefSeq" id="XP_022107964.1">
    <property type="nucleotide sequence ID" value="XM_022252272.1"/>
</dbReference>
<dbReference type="GO" id="GO:0005509">
    <property type="term" value="F:calcium ion binding"/>
    <property type="evidence" value="ECO:0007669"/>
    <property type="project" value="InterPro"/>
</dbReference>
<protein>
    <submittedName>
        <fullName evidence="10">Neurogenic locus protein delta-like</fullName>
    </submittedName>
</protein>
<dbReference type="AlphaFoldDB" id="A0A8B7ZRE8"/>
<evidence type="ECO:0000256" key="3">
    <source>
        <dbReference type="ARBA" id="ARBA00022737"/>
    </source>
</evidence>
<evidence type="ECO:0000256" key="4">
    <source>
        <dbReference type="ARBA" id="ARBA00023157"/>
    </source>
</evidence>
<dbReference type="SUPFAM" id="SSF57196">
    <property type="entry name" value="EGF/Laminin"/>
    <property type="match status" value="1"/>
</dbReference>
<dbReference type="SMART" id="SM00181">
    <property type="entry name" value="EGF"/>
    <property type="match status" value="1"/>
</dbReference>
<evidence type="ECO:0000313" key="10">
    <source>
        <dbReference type="RefSeq" id="XP_022107964.1"/>
    </source>
</evidence>
<evidence type="ECO:0000256" key="5">
    <source>
        <dbReference type="ARBA" id="ARBA00023180"/>
    </source>
</evidence>
<evidence type="ECO:0000256" key="6">
    <source>
        <dbReference type="PROSITE-ProRule" id="PRU00076"/>
    </source>
</evidence>
<dbReference type="FunFam" id="2.10.25.10:FF:000122">
    <property type="entry name" value="Protein crumbs homolog 2"/>
    <property type="match status" value="1"/>
</dbReference>
<dbReference type="SMART" id="SM00179">
    <property type="entry name" value="EGF_CA"/>
    <property type="match status" value="1"/>
</dbReference>
<feature type="disulfide bond" evidence="6">
    <location>
        <begin position="38"/>
        <end position="47"/>
    </location>
</feature>
<gene>
    <name evidence="10" type="primary">LOC110988588</name>
</gene>
<dbReference type="PANTHER" id="PTHR12916:SF4">
    <property type="entry name" value="UNINFLATABLE, ISOFORM C"/>
    <property type="match status" value="1"/>
</dbReference>
<dbReference type="OrthoDB" id="8906262at2759"/>
<keyword evidence="7" id="KW-0472">Membrane</keyword>
<feature type="domain" description="EGF-like" evidence="8">
    <location>
        <begin position="12"/>
        <end position="48"/>
    </location>
</feature>
<dbReference type="InterPro" id="IPR049883">
    <property type="entry name" value="NOTCH1_EGF-like"/>
</dbReference>
<keyword evidence="3" id="KW-0677">Repeat</keyword>
<comment type="caution">
    <text evidence="6">Lacks conserved residue(s) required for the propagation of feature annotation.</text>
</comment>
<keyword evidence="2" id="KW-0732">Signal</keyword>
<evidence type="ECO:0000259" key="8">
    <source>
        <dbReference type="PROSITE" id="PS50026"/>
    </source>
</evidence>
<dbReference type="PROSITE" id="PS50026">
    <property type="entry name" value="EGF_3"/>
    <property type="match status" value="1"/>
</dbReference>
<evidence type="ECO:0000256" key="7">
    <source>
        <dbReference type="SAM" id="Phobius"/>
    </source>
</evidence>
<reference evidence="10" key="1">
    <citation type="submission" date="2025-08" db="UniProtKB">
        <authorList>
            <consortium name="RefSeq"/>
        </authorList>
    </citation>
    <scope>IDENTIFICATION</scope>
</reference>
<keyword evidence="4 6" id="KW-1015">Disulfide bond</keyword>
<evidence type="ECO:0000256" key="2">
    <source>
        <dbReference type="ARBA" id="ARBA00022729"/>
    </source>
</evidence>
<keyword evidence="7" id="KW-1133">Transmembrane helix</keyword>
<keyword evidence="1 6" id="KW-0245">EGF-like domain</keyword>
<evidence type="ECO:0000313" key="9">
    <source>
        <dbReference type="Proteomes" id="UP000694845"/>
    </source>
</evidence>
<dbReference type="Proteomes" id="UP000694845">
    <property type="component" value="Unplaced"/>
</dbReference>
<dbReference type="KEGG" id="aplc:110988588"/>
<dbReference type="PRINTS" id="PR00010">
    <property type="entry name" value="EGFBLOOD"/>
</dbReference>
<dbReference type="InterPro" id="IPR001881">
    <property type="entry name" value="EGF-like_Ca-bd_dom"/>
</dbReference>
<keyword evidence="5" id="KW-0325">Glycoprotein</keyword>
<organism evidence="9 10">
    <name type="scientific">Acanthaster planci</name>
    <name type="common">Crown-of-thorns starfish</name>
    <dbReference type="NCBI Taxonomy" id="133434"/>
    <lineage>
        <taxon>Eukaryota</taxon>
        <taxon>Metazoa</taxon>
        <taxon>Echinodermata</taxon>
        <taxon>Eleutherozoa</taxon>
        <taxon>Asterozoa</taxon>
        <taxon>Asteroidea</taxon>
        <taxon>Valvatacea</taxon>
        <taxon>Valvatida</taxon>
        <taxon>Acanthasteridae</taxon>
        <taxon>Acanthaster</taxon>
    </lineage>
</organism>
<dbReference type="GeneID" id="110988588"/>